<feature type="compositionally biased region" description="Basic and acidic residues" evidence="6">
    <location>
        <begin position="468"/>
        <end position="478"/>
    </location>
</feature>
<dbReference type="PANTHER" id="PTHR45709">
    <property type="entry name" value="LARGE SUBUNIT GTPASE 1 HOMOLOG-RELATED"/>
    <property type="match status" value="1"/>
</dbReference>
<organism evidence="8 9">
    <name type="scientific">Danaus plexippus plexippus</name>
    <dbReference type="NCBI Taxonomy" id="278856"/>
    <lineage>
        <taxon>Eukaryota</taxon>
        <taxon>Metazoa</taxon>
        <taxon>Ecdysozoa</taxon>
        <taxon>Arthropoda</taxon>
        <taxon>Hexapoda</taxon>
        <taxon>Insecta</taxon>
        <taxon>Pterygota</taxon>
        <taxon>Neoptera</taxon>
        <taxon>Endopterygota</taxon>
        <taxon>Lepidoptera</taxon>
        <taxon>Glossata</taxon>
        <taxon>Ditrysia</taxon>
        <taxon>Papilionoidea</taxon>
        <taxon>Nymphalidae</taxon>
        <taxon>Danainae</taxon>
        <taxon>Danaini</taxon>
        <taxon>Danaina</taxon>
        <taxon>Danaus</taxon>
        <taxon>Danaus</taxon>
    </lineage>
</organism>
<proteinExistence type="predicted"/>
<dbReference type="InterPro" id="IPR006073">
    <property type="entry name" value="GTP-bd"/>
</dbReference>
<dbReference type="InterPro" id="IPR043358">
    <property type="entry name" value="GNL1-like"/>
</dbReference>
<evidence type="ECO:0000259" key="7">
    <source>
        <dbReference type="Pfam" id="PF01926"/>
    </source>
</evidence>
<accession>A0A212EKA9</accession>
<evidence type="ECO:0000256" key="4">
    <source>
        <dbReference type="ARBA" id="ARBA00023134"/>
    </source>
</evidence>
<dbReference type="PRINTS" id="PR00326">
    <property type="entry name" value="GTP1OBG"/>
</dbReference>
<feature type="compositionally biased region" description="Basic and acidic residues" evidence="6">
    <location>
        <begin position="238"/>
        <end position="247"/>
    </location>
</feature>
<feature type="compositionally biased region" description="Acidic residues" evidence="6">
    <location>
        <begin position="479"/>
        <end position="501"/>
    </location>
</feature>
<feature type="compositionally biased region" description="Basic and acidic residues" evidence="6">
    <location>
        <begin position="341"/>
        <end position="353"/>
    </location>
</feature>
<feature type="compositionally biased region" description="Acidic residues" evidence="6">
    <location>
        <begin position="248"/>
        <end position="270"/>
    </location>
</feature>
<feature type="compositionally biased region" description="Basic and acidic residues" evidence="6">
    <location>
        <begin position="560"/>
        <end position="583"/>
    </location>
</feature>
<evidence type="ECO:0000256" key="6">
    <source>
        <dbReference type="SAM" id="MobiDB-lite"/>
    </source>
</evidence>
<dbReference type="PANTHER" id="PTHR45709:SF2">
    <property type="entry name" value="LARGE SUBUNIT GTPASE 1 HOMOLOG"/>
    <property type="match status" value="1"/>
</dbReference>
<evidence type="ECO:0000256" key="2">
    <source>
        <dbReference type="ARBA" id="ARBA00022741"/>
    </source>
</evidence>
<keyword evidence="4" id="KW-0342">GTP-binding</keyword>
<evidence type="ECO:0000313" key="9">
    <source>
        <dbReference type="Proteomes" id="UP000007151"/>
    </source>
</evidence>
<evidence type="ECO:0000256" key="3">
    <source>
        <dbReference type="ARBA" id="ARBA00022801"/>
    </source>
</evidence>
<dbReference type="KEGG" id="dpl:KGM_214811"/>
<dbReference type="FunCoup" id="A0A212EKA9">
    <property type="interactions" value="2241"/>
</dbReference>
<dbReference type="InterPro" id="IPR023179">
    <property type="entry name" value="GTP-bd_ortho_bundle_sf"/>
</dbReference>
<dbReference type="Pfam" id="PF01926">
    <property type="entry name" value="MMR_HSR1"/>
    <property type="match status" value="1"/>
</dbReference>
<evidence type="ECO:0000256" key="5">
    <source>
        <dbReference type="ARBA" id="ARBA00040145"/>
    </source>
</evidence>
<reference evidence="8 9" key="1">
    <citation type="journal article" date="2011" name="Cell">
        <title>The monarch butterfly genome yields insights into long-distance migration.</title>
        <authorList>
            <person name="Zhan S."/>
            <person name="Merlin C."/>
            <person name="Boore J.L."/>
            <person name="Reppert S.M."/>
        </authorList>
    </citation>
    <scope>NUCLEOTIDE SEQUENCE [LARGE SCALE GENOMIC DNA]</scope>
    <source>
        <strain evidence="8">F-2</strain>
    </source>
</reference>
<keyword evidence="1" id="KW-0963">Cytoplasm</keyword>
<dbReference type="GO" id="GO:0005525">
    <property type="term" value="F:GTP binding"/>
    <property type="evidence" value="ECO:0007669"/>
    <property type="project" value="UniProtKB-KW"/>
</dbReference>
<sequence length="872" mass="99136">MGKKNKDSLGRALIKDRYAKNRNRRHVEDNTLLHTTEVNDGYDWGRLNLQSVTAESSLQEFLSTAELANREFVAEKLNVKYVKSAPCEVELVTSQPEFDEPLTVPRRPPWKPGITAEEQITRERDAFLEWRRHLNELQTKLGAAVTPYERNLELWKQLWRTLEKSDVVLILLDARNPLLFRCLDLEKYASEQNCKCILLLNKADLTTEYTRKCWAEYFEKQNIPIIFFSAAKSSKERKISEDSQTEKDEIDSGTESAESEEDTDGPDDPDEIKQTEDDIEQFKRQLGDLNRAVNNTANKIDAVQEALDRVMESLRLGKPIEPFLCNPEKTTDSEQVEDCDTDKKEDHTGTDNKVENSHEIFGRDKLLEVLKTYKGKELKNPPRITVGMIGYPNVGKSSSVNVLMQTKKFKLRCLDLEKYASEQNCKCILLLNKADLTTEYTRKCWAEYFEKQNIPIIFFSAAKSSKERKISEDSQTEKDEIDSGTESAESEEDTDGPDDPDEIKQTEDDIEQFKRQLGDLNRAVNNTANKIDAVQEALDRVMESLRLGKPIEPFLCNPEKTTDSKEVEDCDTDKKEDHTGTDNKVENSHEIFGRDKLLEVLKTYKGKELKNPPRITVGMIGYPNVGKSSSVNVLMQTKKVSVSSMPGHTRHIQSLIVDSEVEVLDCPGLVLPAYAVAPDLLLTAVLPIDQMRSHDAAMARLCQLVSRHVFSQRYGLLLPEYDDTSMEYKKILTAHAFNRGFMTAAGQPDVSRSARLLLKDAASGRLRWEQPPPGTEPATLEQLIHENKARKPTPREARAVEGWMNKSAEIDSAFFAMQKGAAHVKGKPILGISSAQAADRQVIGKPWKHEKRHANKNKREKLRRVYAHLDEH</sequence>
<feature type="domain" description="G" evidence="7">
    <location>
        <begin position="616"/>
        <end position="670"/>
    </location>
</feature>
<dbReference type="SUPFAM" id="SSF52540">
    <property type="entry name" value="P-loop containing nucleoside triphosphate hydrolases"/>
    <property type="match status" value="2"/>
</dbReference>
<dbReference type="Gene3D" id="3.40.50.300">
    <property type="entry name" value="P-loop containing nucleotide triphosphate hydrolases"/>
    <property type="match status" value="4"/>
</dbReference>
<feature type="region of interest" description="Disordered" evidence="6">
    <location>
        <begin position="468"/>
        <end position="504"/>
    </location>
</feature>
<dbReference type="AlphaFoldDB" id="A0A212EKA9"/>
<evidence type="ECO:0000313" key="8">
    <source>
        <dbReference type="EMBL" id="OWR41910.1"/>
    </source>
</evidence>
<gene>
    <name evidence="8" type="ORF">KGM_214811</name>
</gene>
<feature type="region of interest" description="Disordered" evidence="6">
    <location>
        <begin position="238"/>
        <end position="273"/>
    </location>
</feature>
<dbReference type="GO" id="GO:0003924">
    <property type="term" value="F:GTPase activity"/>
    <property type="evidence" value="ECO:0007669"/>
    <property type="project" value="InterPro"/>
</dbReference>
<dbReference type="STRING" id="278856.A0A212EKA9"/>
<keyword evidence="9" id="KW-1185">Reference proteome</keyword>
<dbReference type="Gene3D" id="1.10.1580.10">
    <property type="match status" value="1"/>
</dbReference>
<keyword evidence="3" id="KW-0378">Hydrolase</keyword>
<dbReference type="GO" id="GO:0000054">
    <property type="term" value="P:ribosomal subunit export from nucleus"/>
    <property type="evidence" value="ECO:0007669"/>
    <property type="project" value="TreeGrafter"/>
</dbReference>
<dbReference type="EMBL" id="AGBW02014303">
    <property type="protein sequence ID" value="OWR41910.1"/>
    <property type="molecule type" value="Genomic_DNA"/>
</dbReference>
<dbReference type="GO" id="GO:0005829">
    <property type="term" value="C:cytosol"/>
    <property type="evidence" value="ECO:0007669"/>
    <property type="project" value="TreeGrafter"/>
</dbReference>
<feature type="region of interest" description="Disordered" evidence="6">
    <location>
        <begin position="325"/>
        <end position="353"/>
    </location>
</feature>
<name>A0A212EKA9_DANPL</name>
<dbReference type="Proteomes" id="UP000007151">
    <property type="component" value="Unassembled WGS sequence"/>
</dbReference>
<keyword evidence="2" id="KW-0547">Nucleotide-binding</keyword>
<feature type="region of interest" description="Disordered" evidence="6">
    <location>
        <begin position="557"/>
        <end position="583"/>
    </location>
</feature>
<dbReference type="InParanoid" id="A0A212EKA9"/>
<protein>
    <recommendedName>
        <fullName evidence="5">Large subunit GTPase 1 homolog</fullName>
    </recommendedName>
</protein>
<dbReference type="eggNOG" id="KOG1424">
    <property type="taxonomic scope" value="Eukaryota"/>
</dbReference>
<evidence type="ECO:0000256" key="1">
    <source>
        <dbReference type="ARBA" id="ARBA00022490"/>
    </source>
</evidence>
<dbReference type="InterPro" id="IPR027417">
    <property type="entry name" value="P-loop_NTPase"/>
</dbReference>
<comment type="caution">
    <text evidence="8">The sequence shown here is derived from an EMBL/GenBank/DDBJ whole genome shotgun (WGS) entry which is preliminary data.</text>
</comment>